<dbReference type="InterPro" id="IPR050396">
    <property type="entry name" value="Glycosyltr_51/Transpeptidase"/>
</dbReference>
<dbReference type="Proteomes" id="UP001596058">
    <property type="component" value="Unassembled WGS sequence"/>
</dbReference>
<evidence type="ECO:0000256" key="3">
    <source>
        <dbReference type="SAM" id="Phobius"/>
    </source>
</evidence>
<comment type="caution">
    <text evidence="4">The sequence shown here is derived from an EMBL/GenBank/DDBJ whole genome shotgun (WGS) entry which is preliminary data.</text>
</comment>
<accession>A0ABW1CEB6</accession>
<keyword evidence="5" id="KW-1185">Reference proteome</keyword>
<keyword evidence="3" id="KW-0812">Transmembrane</keyword>
<proteinExistence type="predicted"/>
<reference evidence="5" key="1">
    <citation type="journal article" date="2019" name="Int. J. Syst. Evol. Microbiol.">
        <title>The Global Catalogue of Microorganisms (GCM) 10K type strain sequencing project: providing services to taxonomists for standard genome sequencing and annotation.</title>
        <authorList>
            <consortium name="The Broad Institute Genomics Platform"/>
            <consortium name="The Broad Institute Genome Sequencing Center for Infectious Disease"/>
            <person name="Wu L."/>
            <person name="Ma J."/>
        </authorList>
    </citation>
    <scope>NUCLEOTIDE SEQUENCE [LARGE SCALE GENOMIC DNA]</scope>
    <source>
        <strain evidence="5">CCUG 53903</strain>
    </source>
</reference>
<dbReference type="Gene3D" id="3.40.710.10">
    <property type="entry name" value="DD-peptidase/beta-lactamase superfamily"/>
    <property type="match status" value="1"/>
</dbReference>
<dbReference type="InterPro" id="IPR012338">
    <property type="entry name" value="Beta-lactam/transpept-like"/>
</dbReference>
<keyword evidence="3" id="KW-0472">Membrane</keyword>
<dbReference type="PANTHER" id="PTHR32282">
    <property type="entry name" value="BINDING PROTEIN TRANSPEPTIDASE, PUTATIVE-RELATED"/>
    <property type="match status" value="1"/>
</dbReference>
<feature type="transmembrane region" description="Helical" evidence="3">
    <location>
        <begin position="6"/>
        <end position="24"/>
    </location>
</feature>
<evidence type="ECO:0000256" key="1">
    <source>
        <dbReference type="ARBA" id="ARBA00022676"/>
    </source>
</evidence>
<name>A0ABW1CEB6_9ACTN</name>
<keyword evidence="3" id="KW-1133">Transmembrane helix</keyword>
<keyword evidence="1" id="KW-0328">Glycosyltransferase</keyword>
<dbReference type="EMBL" id="JBHSPA010000011">
    <property type="protein sequence ID" value="MFC5823984.1"/>
    <property type="molecule type" value="Genomic_DNA"/>
</dbReference>
<keyword evidence="2" id="KW-0808">Transferase</keyword>
<organism evidence="4 5">
    <name type="scientific">Nonomuraea insulae</name>
    <dbReference type="NCBI Taxonomy" id="1616787"/>
    <lineage>
        <taxon>Bacteria</taxon>
        <taxon>Bacillati</taxon>
        <taxon>Actinomycetota</taxon>
        <taxon>Actinomycetes</taxon>
        <taxon>Streptosporangiales</taxon>
        <taxon>Streptosporangiaceae</taxon>
        <taxon>Nonomuraea</taxon>
    </lineage>
</organism>
<dbReference type="SUPFAM" id="SSF56601">
    <property type="entry name" value="beta-lactamase/transpeptidase-like"/>
    <property type="match status" value="1"/>
</dbReference>
<protein>
    <submittedName>
        <fullName evidence="4">Uncharacterized protein</fullName>
    </submittedName>
</protein>
<sequence>MTPLRVVAACVAAVGVLAAAIVLLTRDDGAPRARERLVAAPAQVRPSVLVDANGAVLEQFSGDCGASRLPYLCERVRAELLASNAGLLKGTGLTIRTAIDPRTQEAAQRGIDSHVGRDDEHVAAQAMIVPGTGEIRALATSHGNAPGLMQGSTAMVYTLAAALENGLRYADGLPHSREYRAPKYSSFKNCRGENIGDPTHSVVNDTNAPGDFTTLETGTRATDNAFFLKLTERVGLCQSVEMARRLGLSRADGMPLQEYETFALGINEVDPIALAGTYATLAAHGKRCAPRVVTEVRGEGGFARTFPARCEQALEAPVADAVTGVLTGALARSPLKGLGRDAAGMTGNVDNDTSASYAGYTPDLASAVTLGHPDDVRKHRLADVSLGGKRYPTVSGTTVPGPIWKDSMRAALDGTAETPFTAPDTARFGGCRDACAN</sequence>
<gene>
    <name evidence="4" type="ORF">ACFPZ3_08995</name>
</gene>
<evidence type="ECO:0000313" key="4">
    <source>
        <dbReference type="EMBL" id="MFC5823984.1"/>
    </source>
</evidence>
<dbReference type="PANTHER" id="PTHR32282:SF33">
    <property type="entry name" value="PEPTIDOGLYCAN GLYCOSYLTRANSFERASE"/>
    <property type="match status" value="1"/>
</dbReference>
<evidence type="ECO:0000256" key="2">
    <source>
        <dbReference type="ARBA" id="ARBA00022679"/>
    </source>
</evidence>
<evidence type="ECO:0000313" key="5">
    <source>
        <dbReference type="Proteomes" id="UP001596058"/>
    </source>
</evidence>
<dbReference type="RefSeq" id="WP_379513513.1">
    <property type="nucleotide sequence ID" value="NZ_JBHSPA010000011.1"/>
</dbReference>